<accession>A0A1L7NMX0</accession>
<name>A0A1L7NMX0_PSEPU</name>
<proteinExistence type="predicted"/>
<dbReference type="AlphaFoldDB" id="A0A1L7NMX0"/>
<sequence>MMTRKEIVWPQNLGFLCMIACICTVAYAIFGSQPLALILLVPLTAALCKFVQLDARMNREFMAEKHARISSSS</sequence>
<keyword evidence="1" id="KW-1133">Transmembrane helix</keyword>
<reference evidence="2 3" key="1">
    <citation type="submission" date="2015-11" db="EMBL/GenBank/DDBJ databases">
        <title>Complete genome sequencing of a biphenyl-degrading bacterium, Pseudomonas putida KF715 (=NBRC110667).</title>
        <authorList>
            <person name="Suenaga H."/>
            <person name="Fujihara N."/>
            <person name="Watanabe T."/>
            <person name="Hirose J."/>
            <person name="Kimura N."/>
            <person name="Yamazoe A."/>
            <person name="Hosoyama A."/>
            <person name="Shimodaira J."/>
            <person name="Furukawa K."/>
        </authorList>
    </citation>
    <scope>NUCLEOTIDE SEQUENCE [LARGE SCALE GENOMIC DNA]</scope>
    <source>
        <strain evidence="2 3">KF715</strain>
        <plasmid evidence="3">Plasmid pkf715a dna</plasmid>
    </source>
</reference>
<keyword evidence="2" id="KW-0614">Plasmid</keyword>
<evidence type="ECO:0000313" key="2">
    <source>
        <dbReference type="EMBL" id="BAW26820.1"/>
    </source>
</evidence>
<evidence type="ECO:0000256" key="1">
    <source>
        <dbReference type="SAM" id="Phobius"/>
    </source>
</evidence>
<feature type="transmembrane region" description="Helical" evidence="1">
    <location>
        <begin position="12"/>
        <end position="30"/>
    </location>
</feature>
<keyword evidence="1" id="KW-0812">Transmembrane</keyword>
<protein>
    <submittedName>
        <fullName evidence="2">Sodium/potassium/calcium exchanger 4</fullName>
    </submittedName>
</protein>
<dbReference type="EMBL" id="AP015030">
    <property type="protein sequence ID" value="BAW26820.1"/>
    <property type="molecule type" value="Genomic_DNA"/>
</dbReference>
<geneLocation type="plasmid" evidence="3">
    <name>pkf715a dna</name>
</geneLocation>
<dbReference type="Proteomes" id="UP000218731">
    <property type="component" value="Plasmid pKF715A"/>
</dbReference>
<gene>
    <name evidence="2" type="ORF">KF715C_pA3150</name>
</gene>
<organism evidence="2 3">
    <name type="scientific">Pseudomonas putida</name>
    <name type="common">Arthrobacter siderocapsulatus</name>
    <dbReference type="NCBI Taxonomy" id="303"/>
    <lineage>
        <taxon>Bacteria</taxon>
        <taxon>Pseudomonadati</taxon>
        <taxon>Pseudomonadota</taxon>
        <taxon>Gammaproteobacteria</taxon>
        <taxon>Pseudomonadales</taxon>
        <taxon>Pseudomonadaceae</taxon>
        <taxon>Pseudomonas</taxon>
    </lineage>
</organism>
<feature type="transmembrane region" description="Helical" evidence="1">
    <location>
        <begin position="36"/>
        <end position="55"/>
    </location>
</feature>
<evidence type="ECO:0000313" key="3">
    <source>
        <dbReference type="Proteomes" id="UP000218731"/>
    </source>
</evidence>
<keyword evidence="1" id="KW-0472">Membrane</keyword>